<feature type="region of interest" description="Disordered" evidence="1">
    <location>
        <begin position="56"/>
        <end position="78"/>
    </location>
</feature>
<name>A0A8J2L0C4_9HEXA</name>
<feature type="compositionally biased region" description="Polar residues" evidence="1">
    <location>
        <begin position="267"/>
        <end position="278"/>
    </location>
</feature>
<accession>A0A8J2L0C4</accession>
<protein>
    <submittedName>
        <fullName evidence="2">Uncharacterized protein</fullName>
    </submittedName>
</protein>
<dbReference type="OrthoDB" id="21380at2759"/>
<gene>
    <name evidence="2" type="ORF">AFUS01_LOCUS34300</name>
</gene>
<feature type="compositionally biased region" description="Basic and acidic residues" evidence="1">
    <location>
        <begin position="243"/>
        <end position="266"/>
    </location>
</feature>
<feature type="region of interest" description="Disordered" evidence="1">
    <location>
        <begin position="218"/>
        <end position="299"/>
    </location>
</feature>
<evidence type="ECO:0000256" key="1">
    <source>
        <dbReference type="SAM" id="MobiDB-lite"/>
    </source>
</evidence>
<sequence length="783" mass="85967">MRSLPETRSRRLTSDSKHRLQNLKRLKNGFAVHHVTTRSQAKISKSPKVLRKKLRSQTKIGKSIAHANSSKKNDSCTNTNGIVRVSRAGNCFHSVMGRKEELRRESNSCQGGKKVVLTNGHHNQGPEMLHKSHHSCCFHGSLMKGSDMNREHLAAQRAEAAEKRADRLKKRRSALWVLNCEAESFLFGETAAEDHEVELPPMSTPPNKRRRRVRTNELGNLLKESPILGSKLRSPSLSSRSSPSKDGDGKGESTRKVGTDSSENCRRGSSSESESVLTDISPPKLEAMAPSEDNELAQAASSPFPVHINNISIDGLPWLTNSNSDSVRFNNILSTMEWKFSFEELPSDETWYSTFKRQEKSRNSLPGYYYPKEEKTFASVLLPYETKVLTSRSPAKKRFSRLPRKSPRCHASTLAILSSLKHRGHRHRSDTLVSPGLIIPQINNASTTRPPGLNSPPCPEGDSKNKRVRKRVPSSSSPSRNHLTLSTSTRTSTLPPVSSPPQLTIPIPSASPVSPASPPHRIRDLSATQYLWDSIQLLSDPYVIQILAGDRSKSPGPNHNNLFSSTPDVDANKCNSKSRKNSGGSPTLNISQQHPNSFLGPATNFTLDSATLSAKCNVNFNNGNIALIQHPDKLHLETTPVSSNANKPNFRNKSSSVFSTTLNCDNKKLRLSVNGKNLTVNGAEGTEFPNGINNSRYRKGSNSNKKSPVVLVADIFKNNSRGGGRTTAKAPTVTTTVGKSNLTPKLNNNFTTASGTNNNLKSGSREELLFLVDGLPPLPAWPV</sequence>
<evidence type="ECO:0000313" key="2">
    <source>
        <dbReference type="EMBL" id="CAG7824123.1"/>
    </source>
</evidence>
<feature type="compositionally biased region" description="Polar residues" evidence="1">
    <location>
        <begin position="66"/>
        <end position="78"/>
    </location>
</feature>
<feature type="compositionally biased region" description="Low complexity" evidence="1">
    <location>
        <begin position="230"/>
        <end position="242"/>
    </location>
</feature>
<reference evidence="2" key="1">
    <citation type="submission" date="2021-06" db="EMBL/GenBank/DDBJ databases">
        <authorList>
            <person name="Hodson N. C."/>
            <person name="Mongue J. A."/>
            <person name="Jaron S. K."/>
        </authorList>
    </citation>
    <scope>NUCLEOTIDE SEQUENCE</scope>
</reference>
<feature type="region of interest" description="Disordered" evidence="1">
    <location>
        <begin position="550"/>
        <end position="596"/>
    </location>
</feature>
<dbReference type="AlphaFoldDB" id="A0A8J2L0C4"/>
<feature type="compositionally biased region" description="Polar residues" evidence="1">
    <location>
        <begin position="555"/>
        <end position="567"/>
    </location>
</feature>
<keyword evidence="3" id="KW-1185">Reference proteome</keyword>
<comment type="caution">
    <text evidence="2">The sequence shown here is derived from an EMBL/GenBank/DDBJ whole genome shotgun (WGS) entry which is preliminary data.</text>
</comment>
<feature type="compositionally biased region" description="Low complexity" evidence="1">
    <location>
        <begin position="473"/>
        <end position="514"/>
    </location>
</feature>
<dbReference type="EMBL" id="CAJVCH010531755">
    <property type="protein sequence ID" value="CAG7824123.1"/>
    <property type="molecule type" value="Genomic_DNA"/>
</dbReference>
<dbReference type="Proteomes" id="UP000708208">
    <property type="component" value="Unassembled WGS sequence"/>
</dbReference>
<proteinExistence type="predicted"/>
<feature type="compositionally biased region" description="Polar residues" evidence="1">
    <location>
        <begin position="581"/>
        <end position="596"/>
    </location>
</feature>
<feature type="region of interest" description="Disordered" evidence="1">
    <location>
        <begin position="420"/>
        <end position="520"/>
    </location>
</feature>
<evidence type="ECO:0000313" key="3">
    <source>
        <dbReference type="Proteomes" id="UP000708208"/>
    </source>
</evidence>
<organism evidence="2 3">
    <name type="scientific">Allacma fusca</name>
    <dbReference type="NCBI Taxonomy" id="39272"/>
    <lineage>
        <taxon>Eukaryota</taxon>
        <taxon>Metazoa</taxon>
        <taxon>Ecdysozoa</taxon>
        <taxon>Arthropoda</taxon>
        <taxon>Hexapoda</taxon>
        <taxon>Collembola</taxon>
        <taxon>Symphypleona</taxon>
        <taxon>Sminthuridae</taxon>
        <taxon>Allacma</taxon>
    </lineage>
</organism>